<sequence>MGQSTAQTEGEPPAAAAAAAAAAAEKLPLLLLVVSPAAAAEVAPWGGNALLRQVAQQLLQQLGSVPVQETAEETLEATRDEETVRLTSWRCSIRNKYYSAPIRAVMLQLPLQQQEQQQQQPQPKQPQLQQLHQQQEEEQCAAAKPASEACSAAAEETPLRKKETLEAAETPEKCRLPAEAVVFICSKQERDKLLATRRLAEAEDEDRHPNSSRLLLPLHCMRNWPVAKQQQQQQQQEQQEMREGEETGDTDDWWVRDVPLKFIVFIHCSTSSYSSSWGCSRCSRGSAVLAGNGETEVWLFLKDVFIEGVELCLNTKEAAAASSDAAAAAAAVPERQQQRLRAVAEALQCHMWPGLTKCSSNITSSSSNSNSNNSCSSSNGSSSNSTSMKRGEQQSEQQQGVDTSAAASTAGAAAGVRERPREGPAVPKAAPAAAASASASATTTAATEAEMEEWESLAAAMMQLKHSGSSVSSQSRRHKAMYLASQLAALSRCDDE</sequence>
<dbReference type="PANTHER" id="PTHR14659:SF1">
    <property type="entry name" value="ALPHA- AND GAMMA-ADAPTIN-BINDING PROTEIN P34"/>
    <property type="match status" value="1"/>
</dbReference>
<protein>
    <submittedName>
        <fullName evidence="3">Uncharacterized protein</fullName>
    </submittedName>
</protein>
<feature type="compositionally biased region" description="Low complexity" evidence="1">
    <location>
        <begin position="229"/>
        <end position="238"/>
    </location>
</feature>
<dbReference type="GeneID" id="25273947"/>
<dbReference type="OrthoDB" id="10577352at2759"/>
<organism evidence="3 4">
    <name type="scientific">Eimeria acervulina</name>
    <name type="common">Coccidian parasite</name>
    <dbReference type="NCBI Taxonomy" id="5801"/>
    <lineage>
        <taxon>Eukaryota</taxon>
        <taxon>Sar</taxon>
        <taxon>Alveolata</taxon>
        <taxon>Apicomplexa</taxon>
        <taxon>Conoidasida</taxon>
        <taxon>Coccidia</taxon>
        <taxon>Eucoccidiorida</taxon>
        <taxon>Eimeriorina</taxon>
        <taxon>Eimeriidae</taxon>
        <taxon>Eimeria</taxon>
    </lineage>
</organism>
<feature type="region of interest" description="Disordered" evidence="1">
    <location>
        <begin position="367"/>
        <end position="451"/>
    </location>
</feature>
<dbReference type="VEuPathDB" id="ToxoDB:EAH_00058770"/>
<keyword evidence="4" id="KW-1185">Reference proteome</keyword>
<feature type="compositionally biased region" description="Low complexity" evidence="1">
    <location>
        <begin position="429"/>
        <end position="448"/>
    </location>
</feature>
<keyword evidence="2" id="KW-0732">Signal</keyword>
<feature type="region of interest" description="Disordered" evidence="1">
    <location>
        <begin position="151"/>
        <end position="170"/>
    </location>
</feature>
<proteinExistence type="predicted"/>
<dbReference type="RefSeq" id="XP_013249089.1">
    <property type="nucleotide sequence ID" value="XM_013393635.1"/>
</dbReference>
<gene>
    <name evidence="3" type="ORF">EAH_00058770</name>
</gene>
<feature type="region of interest" description="Disordered" evidence="1">
    <location>
        <begin position="115"/>
        <end position="142"/>
    </location>
</feature>
<dbReference type="EMBL" id="HG671481">
    <property type="protein sequence ID" value="CDI81082.1"/>
    <property type="molecule type" value="Genomic_DNA"/>
</dbReference>
<accession>U6GNE3</accession>
<feature type="region of interest" description="Disordered" evidence="1">
    <location>
        <begin position="226"/>
        <end position="250"/>
    </location>
</feature>
<reference evidence="3" key="1">
    <citation type="submission" date="2013-10" db="EMBL/GenBank/DDBJ databases">
        <title>Genomic analysis of the causative agents of coccidiosis in chickens.</title>
        <authorList>
            <person name="Reid A.J."/>
            <person name="Blake D."/>
            <person name="Billington K."/>
            <person name="Browne H."/>
            <person name="Dunn M."/>
            <person name="Hung S."/>
            <person name="Kawahara F."/>
            <person name="Miranda-Saavedra D."/>
            <person name="Mourier T."/>
            <person name="Nagra H."/>
            <person name="Otto T.D."/>
            <person name="Rawlings N."/>
            <person name="Sanchez A."/>
            <person name="Sanders M."/>
            <person name="Subramaniam C."/>
            <person name="Tay Y."/>
            <person name="Dear P."/>
            <person name="Doerig C."/>
            <person name="Gruber A."/>
            <person name="Parkinson J."/>
            <person name="Shirley M."/>
            <person name="Wan K.L."/>
            <person name="Berriman M."/>
            <person name="Tomley F."/>
            <person name="Pain A."/>
        </authorList>
    </citation>
    <scope>NUCLEOTIDE SEQUENCE [LARGE SCALE GENOMIC DNA]</scope>
    <source>
        <strain evidence="3">Houghton</strain>
    </source>
</reference>
<feature type="chain" id="PRO_5004670777" evidence="2">
    <location>
        <begin position="40"/>
        <end position="496"/>
    </location>
</feature>
<evidence type="ECO:0000256" key="2">
    <source>
        <dbReference type="SAM" id="SignalP"/>
    </source>
</evidence>
<dbReference type="Proteomes" id="UP000018050">
    <property type="component" value="Unassembled WGS sequence"/>
</dbReference>
<feature type="signal peptide" evidence="2">
    <location>
        <begin position="1"/>
        <end position="39"/>
    </location>
</feature>
<evidence type="ECO:0000313" key="3">
    <source>
        <dbReference type="EMBL" id="CDI81082.1"/>
    </source>
</evidence>
<feature type="compositionally biased region" description="Low complexity" evidence="1">
    <location>
        <begin position="367"/>
        <end position="387"/>
    </location>
</feature>
<dbReference type="InterPro" id="IPR019341">
    <property type="entry name" value="Alpha/Gamma-adaptin-bd_p34"/>
</dbReference>
<evidence type="ECO:0000313" key="4">
    <source>
        <dbReference type="Proteomes" id="UP000018050"/>
    </source>
</evidence>
<evidence type="ECO:0000256" key="1">
    <source>
        <dbReference type="SAM" id="MobiDB-lite"/>
    </source>
</evidence>
<dbReference type="AlphaFoldDB" id="U6GNE3"/>
<feature type="compositionally biased region" description="Basic and acidic residues" evidence="1">
    <location>
        <begin position="157"/>
        <end position="170"/>
    </location>
</feature>
<reference evidence="3" key="2">
    <citation type="submission" date="2013-10" db="EMBL/GenBank/DDBJ databases">
        <authorList>
            <person name="Aslett M."/>
        </authorList>
    </citation>
    <scope>NUCLEOTIDE SEQUENCE [LARGE SCALE GENOMIC DNA]</scope>
    <source>
        <strain evidence="3">Houghton</strain>
    </source>
</reference>
<dbReference type="PANTHER" id="PTHR14659">
    <property type="entry name" value="ALPHA- AND GAMMA-ADAPTIN-BINDING PROTEIN P34"/>
    <property type="match status" value="1"/>
</dbReference>
<feature type="compositionally biased region" description="Low complexity" evidence="1">
    <location>
        <begin position="403"/>
        <end position="415"/>
    </location>
</feature>
<feature type="compositionally biased region" description="Low complexity" evidence="1">
    <location>
        <begin position="115"/>
        <end position="133"/>
    </location>
</feature>
<name>U6GNE3_EIMAC</name>
<dbReference type="OMA" id="WWVRDVP"/>